<keyword evidence="2" id="KW-1185">Reference proteome</keyword>
<gene>
    <name evidence="1" type="ORF">K3G42_033403</name>
</gene>
<comment type="caution">
    <text evidence="1">The sequence shown here is derived from an EMBL/GenBank/DDBJ whole genome shotgun (WGS) entry which is preliminary data.</text>
</comment>
<protein>
    <submittedName>
        <fullName evidence="1">Uncharacterized protein</fullName>
    </submittedName>
</protein>
<sequence>MRLPAPPWRLALLLVGLAVLRSGRVQAAHKRGVGEKGDGSGCGEGQLHLLARDLLANECFCTDHYGIVN</sequence>
<dbReference type="Proteomes" id="UP000827872">
    <property type="component" value="Linkage Group LG01"/>
</dbReference>
<proteinExistence type="predicted"/>
<evidence type="ECO:0000313" key="1">
    <source>
        <dbReference type="EMBL" id="KAH8017975.1"/>
    </source>
</evidence>
<organism evidence="1 2">
    <name type="scientific">Sphaerodactylus townsendi</name>
    <dbReference type="NCBI Taxonomy" id="933632"/>
    <lineage>
        <taxon>Eukaryota</taxon>
        <taxon>Metazoa</taxon>
        <taxon>Chordata</taxon>
        <taxon>Craniata</taxon>
        <taxon>Vertebrata</taxon>
        <taxon>Euteleostomi</taxon>
        <taxon>Lepidosauria</taxon>
        <taxon>Squamata</taxon>
        <taxon>Bifurcata</taxon>
        <taxon>Gekkota</taxon>
        <taxon>Sphaerodactylidae</taxon>
        <taxon>Sphaerodactylus</taxon>
    </lineage>
</organism>
<name>A0ACB8GDX8_9SAUR</name>
<accession>A0ACB8GDX8</accession>
<dbReference type="EMBL" id="CM037614">
    <property type="protein sequence ID" value="KAH8017975.1"/>
    <property type="molecule type" value="Genomic_DNA"/>
</dbReference>
<evidence type="ECO:0000313" key="2">
    <source>
        <dbReference type="Proteomes" id="UP000827872"/>
    </source>
</evidence>
<reference evidence="1" key="1">
    <citation type="submission" date="2021-08" db="EMBL/GenBank/DDBJ databases">
        <title>The first chromosome-level gecko genome reveals the dynamic sex chromosomes of Neotropical dwarf geckos (Sphaerodactylidae: Sphaerodactylus).</title>
        <authorList>
            <person name="Pinto B.J."/>
            <person name="Keating S.E."/>
            <person name="Gamble T."/>
        </authorList>
    </citation>
    <scope>NUCLEOTIDE SEQUENCE</scope>
    <source>
        <strain evidence="1">TG3544</strain>
    </source>
</reference>